<dbReference type="OrthoDB" id="4425908at2"/>
<feature type="transmembrane region" description="Helical" evidence="1">
    <location>
        <begin position="91"/>
        <end position="115"/>
    </location>
</feature>
<keyword evidence="3" id="KW-1185">Reference proteome</keyword>
<feature type="transmembrane region" description="Helical" evidence="1">
    <location>
        <begin position="7"/>
        <end position="24"/>
    </location>
</feature>
<feature type="transmembrane region" description="Helical" evidence="1">
    <location>
        <begin position="30"/>
        <end position="49"/>
    </location>
</feature>
<feature type="transmembrane region" description="Helical" evidence="1">
    <location>
        <begin position="61"/>
        <end position="79"/>
    </location>
</feature>
<accession>A0A0F6QX13</accession>
<evidence type="ECO:0000313" key="2">
    <source>
        <dbReference type="EMBL" id="AKE39737.1"/>
    </source>
</evidence>
<proteinExistence type="predicted"/>
<evidence type="ECO:0000256" key="1">
    <source>
        <dbReference type="SAM" id="Phobius"/>
    </source>
</evidence>
<keyword evidence="1" id="KW-0472">Membrane</keyword>
<gene>
    <name evidence="2" type="ORF">UL81_08945</name>
</gene>
<keyword evidence="1" id="KW-1133">Transmembrane helix</keyword>
<keyword evidence="1" id="KW-0812">Transmembrane</keyword>
<sequence>MRTRHRLLIATIVSVVLCIVLGMLPSFLASLIGALIVTITHIVVFCFFLKVELPRTKFTGLFFAALAVASWGSWTMAAWEEFQAQAYLPIINIAGLVSLPATIILCVVLGSRGYWPQERKR</sequence>
<reference evidence="2 3" key="1">
    <citation type="journal article" date="2015" name="Genome Announc.">
        <title>Complete Genome Sequence of Corynebacterium camporealensis DSM 44610, Isolated from the Milk of a Manchega Sheep with Subclinical Mastitis.</title>
        <authorList>
            <person name="Ruckert C."/>
            <person name="Albersmeier A."/>
            <person name="Winkler A."/>
            <person name="Tauch A."/>
        </authorList>
    </citation>
    <scope>NUCLEOTIDE SEQUENCE [LARGE SCALE GENOMIC DNA]</scope>
    <source>
        <strain evidence="2 3">DSM 44610</strain>
    </source>
</reference>
<protein>
    <submittedName>
        <fullName evidence="2">Uncharacterized protein</fullName>
    </submittedName>
</protein>
<dbReference type="PATRIC" id="fig|161896.4.peg.1752"/>
<dbReference type="HOGENOM" id="CLU_2034116_0_0_11"/>
<organism evidence="2 3">
    <name type="scientific">Corynebacterium camporealensis</name>
    <dbReference type="NCBI Taxonomy" id="161896"/>
    <lineage>
        <taxon>Bacteria</taxon>
        <taxon>Bacillati</taxon>
        <taxon>Actinomycetota</taxon>
        <taxon>Actinomycetes</taxon>
        <taxon>Mycobacteriales</taxon>
        <taxon>Corynebacteriaceae</taxon>
        <taxon>Corynebacterium</taxon>
    </lineage>
</organism>
<dbReference type="KEGG" id="ccj:UL81_08945"/>
<dbReference type="Proteomes" id="UP000033566">
    <property type="component" value="Chromosome"/>
</dbReference>
<dbReference type="AlphaFoldDB" id="A0A0F6QX13"/>
<name>A0A0F6QX13_9CORY</name>
<dbReference type="EMBL" id="CP011311">
    <property type="protein sequence ID" value="AKE39737.1"/>
    <property type="molecule type" value="Genomic_DNA"/>
</dbReference>
<dbReference type="RefSeq" id="WP_144407179.1">
    <property type="nucleotide sequence ID" value="NZ_CP011311.1"/>
</dbReference>
<evidence type="ECO:0000313" key="3">
    <source>
        <dbReference type="Proteomes" id="UP000033566"/>
    </source>
</evidence>